<dbReference type="InterPro" id="IPR052433">
    <property type="entry name" value="X-Pro_dipept-like"/>
</dbReference>
<dbReference type="InterPro" id="IPR036005">
    <property type="entry name" value="Creatinase/aminopeptidase-like"/>
</dbReference>
<comment type="catalytic activity">
    <reaction evidence="1">
        <text>Release of any N-terminal amino acid, including proline, that is linked to proline, even from a dipeptide or tripeptide.</text>
        <dbReference type="EC" id="3.4.11.9"/>
    </reaction>
</comment>
<accession>A0ABN1KZT5</accession>
<evidence type="ECO:0000256" key="4">
    <source>
        <dbReference type="ARBA" id="ARBA00012574"/>
    </source>
</evidence>
<keyword evidence="10" id="KW-1185">Reference proteome</keyword>
<dbReference type="SUPFAM" id="SSF55920">
    <property type="entry name" value="Creatinase/aminopeptidase"/>
    <property type="match status" value="1"/>
</dbReference>
<dbReference type="Pfam" id="PF00557">
    <property type="entry name" value="Peptidase_M24"/>
    <property type="match status" value="1"/>
</dbReference>
<dbReference type="PANTHER" id="PTHR43226">
    <property type="entry name" value="XAA-PRO AMINOPEPTIDASE 3"/>
    <property type="match status" value="1"/>
</dbReference>
<organism evidence="9 10">
    <name type="scientific">Clostridium subterminale</name>
    <dbReference type="NCBI Taxonomy" id="1550"/>
    <lineage>
        <taxon>Bacteria</taxon>
        <taxon>Bacillati</taxon>
        <taxon>Bacillota</taxon>
        <taxon>Clostridia</taxon>
        <taxon>Eubacteriales</taxon>
        <taxon>Clostridiaceae</taxon>
        <taxon>Clostridium</taxon>
    </lineage>
</organism>
<keyword evidence="6" id="KW-0378">Hydrolase</keyword>
<dbReference type="EC" id="3.4.11.9" evidence="4"/>
<dbReference type="RefSeq" id="WP_343828192.1">
    <property type="nucleotide sequence ID" value="NZ_BAAACI010000016.1"/>
</dbReference>
<evidence type="ECO:0000259" key="8">
    <source>
        <dbReference type="SMART" id="SM01011"/>
    </source>
</evidence>
<dbReference type="PANTHER" id="PTHR43226:SF4">
    <property type="entry name" value="XAA-PRO AMINOPEPTIDASE 3"/>
    <property type="match status" value="1"/>
</dbReference>
<evidence type="ECO:0000256" key="6">
    <source>
        <dbReference type="ARBA" id="ARBA00022801"/>
    </source>
</evidence>
<comment type="cofactor">
    <cofactor evidence="2">
        <name>Mn(2+)</name>
        <dbReference type="ChEBI" id="CHEBI:29035"/>
    </cofactor>
</comment>
<proteinExistence type="inferred from homology"/>
<evidence type="ECO:0000256" key="3">
    <source>
        <dbReference type="ARBA" id="ARBA00008766"/>
    </source>
</evidence>
<dbReference type="InterPro" id="IPR029149">
    <property type="entry name" value="Creatin/AminoP/Spt16_N"/>
</dbReference>
<keyword evidence="9" id="KW-0645">Protease</keyword>
<keyword evidence="9" id="KW-0031">Aminopeptidase</keyword>
<protein>
    <recommendedName>
        <fullName evidence="4">Xaa-Pro aminopeptidase</fullName>
        <ecNumber evidence="4">3.4.11.9</ecNumber>
    </recommendedName>
</protein>
<dbReference type="GO" id="GO:0004177">
    <property type="term" value="F:aminopeptidase activity"/>
    <property type="evidence" value="ECO:0007669"/>
    <property type="project" value="UniProtKB-KW"/>
</dbReference>
<name>A0ABN1KZT5_CLOSU</name>
<evidence type="ECO:0000256" key="2">
    <source>
        <dbReference type="ARBA" id="ARBA00001936"/>
    </source>
</evidence>
<evidence type="ECO:0000256" key="5">
    <source>
        <dbReference type="ARBA" id="ARBA00022723"/>
    </source>
</evidence>
<sequence>MNKNFFATNRQKLGDVISNNSMAIFFAGQAPYKSADETYPFTPNRNFYYLTGIDEEKVIMVMVNINGEVSEMLFIQENDPVMTKWVGETISEVEAKEVSDIEDIKFLKDFESTIAGYFDRFSMNNVFLDLERQEFNIPRTPSQNFAGEIMQRYPYIKVKNIYHDIALLRTIKREEEIELIKKAIDITYDGIKEIWSNAKPGMKEYEIEAYFNYILKKNGVKDFAFPTIAATGKNATILHYVDNNTKTEDGELMLLDLGAQYKYYNGDISRTFPINGKFTERQKEVYNIVLEANETVMKAVKPGATTGELQDITKRVLAEGCKRIGLIKEDSELNKYYYHGVAHPLGLDTHDVGPRNVELKPGMIITDEPGLYIEEEGIGIRIEDDILVTEDGYINLSAHIIKSVKDIEAFMSKNNN</sequence>
<keyword evidence="5" id="KW-0479">Metal-binding</keyword>
<dbReference type="SMART" id="SM01011">
    <property type="entry name" value="AMP_N"/>
    <property type="match status" value="1"/>
</dbReference>
<dbReference type="CDD" id="cd01087">
    <property type="entry name" value="Prolidase"/>
    <property type="match status" value="1"/>
</dbReference>
<evidence type="ECO:0000313" key="10">
    <source>
        <dbReference type="Proteomes" id="UP001501047"/>
    </source>
</evidence>
<gene>
    <name evidence="9" type="ORF">GCM10008908_38600</name>
</gene>
<reference evidence="9 10" key="1">
    <citation type="journal article" date="2019" name="Int. J. Syst. Evol. Microbiol.">
        <title>The Global Catalogue of Microorganisms (GCM) 10K type strain sequencing project: providing services to taxonomists for standard genome sequencing and annotation.</title>
        <authorList>
            <consortium name="The Broad Institute Genomics Platform"/>
            <consortium name="The Broad Institute Genome Sequencing Center for Infectious Disease"/>
            <person name="Wu L."/>
            <person name="Ma J."/>
        </authorList>
    </citation>
    <scope>NUCLEOTIDE SEQUENCE [LARGE SCALE GENOMIC DNA]</scope>
    <source>
        <strain evidence="9 10">JCM 1417</strain>
    </source>
</reference>
<dbReference type="EMBL" id="BAAACI010000016">
    <property type="protein sequence ID" value="GAA0779633.1"/>
    <property type="molecule type" value="Genomic_DNA"/>
</dbReference>
<feature type="domain" description="Aminopeptidase P N-terminal" evidence="8">
    <location>
        <begin position="1"/>
        <end position="125"/>
    </location>
</feature>
<keyword evidence="7" id="KW-0464">Manganese</keyword>
<comment type="similarity">
    <text evidence="3">Belongs to the peptidase M24B family.</text>
</comment>
<dbReference type="Gene3D" id="3.90.230.10">
    <property type="entry name" value="Creatinase/methionine aminopeptidase superfamily"/>
    <property type="match status" value="1"/>
</dbReference>
<dbReference type="InterPro" id="IPR007865">
    <property type="entry name" value="Aminopep_P_N"/>
</dbReference>
<comment type="caution">
    <text evidence="9">The sequence shown here is derived from an EMBL/GenBank/DDBJ whole genome shotgun (WGS) entry which is preliminary data.</text>
</comment>
<dbReference type="SUPFAM" id="SSF53092">
    <property type="entry name" value="Creatinase/prolidase N-terminal domain"/>
    <property type="match status" value="1"/>
</dbReference>
<dbReference type="Gene3D" id="3.40.350.10">
    <property type="entry name" value="Creatinase/prolidase N-terminal domain"/>
    <property type="match status" value="1"/>
</dbReference>
<dbReference type="InterPro" id="IPR000994">
    <property type="entry name" value="Pept_M24"/>
</dbReference>
<evidence type="ECO:0000313" key="9">
    <source>
        <dbReference type="EMBL" id="GAA0779633.1"/>
    </source>
</evidence>
<evidence type="ECO:0000256" key="7">
    <source>
        <dbReference type="ARBA" id="ARBA00023211"/>
    </source>
</evidence>
<dbReference type="Proteomes" id="UP001501047">
    <property type="component" value="Unassembled WGS sequence"/>
</dbReference>
<evidence type="ECO:0000256" key="1">
    <source>
        <dbReference type="ARBA" id="ARBA00001424"/>
    </source>
</evidence>
<dbReference type="Pfam" id="PF05195">
    <property type="entry name" value="AMP_N"/>
    <property type="match status" value="1"/>
</dbReference>